<dbReference type="PANTHER" id="PTHR43739">
    <property type="entry name" value="XYLOGLUCANASE (EUROFUNG)"/>
    <property type="match status" value="1"/>
</dbReference>
<dbReference type="InterPro" id="IPR031778">
    <property type="entry name" value="Sortilin_N"/>
</dbReference>
<gene>
    <name evidence="3" type="ORF">COU35_02220</name>
</gene>
<dbReference type="PROSITE" id="PS51257">
    <property type="entry name" value="PROKAR_LIPOPROTEIN"/>
    <property type="match status" value="1"/>
</dbReference>
<dbReference type="CDD" id="cd15482">
    <property type="entry name" value="Sialidase_non-viral"/>
    <property type="match status" value="1"/>
</dbReference>
<accession>A0A2H0TQQ0</accession>
<dbReference type="EMBL" id="PFCB01000020">
    <property type="protein sequence ID" value="PIR74475.1"/>
    <property type="molecule type" value="Genomic_DNA"/>
</dbReference>
<dbReference type="SUPFAM" id="SSF110296">
    <property type="entry name" value="Oligoxyloglucan reducing end-specific cellobiohydrolase"/>
    <property type="match status" value="2"/>
</dbReference>
<evidence type="ECO:0000313" key="3">
    <source>
        <dbReference type="EMBL" id="PIR74475.1"/>
    </source>
</evidence>
<dbReference type="Pfam" id="PF15902">
    <property type="entry name" value="Sortilin-Vps10"/>
    <property type="match status" value="1"/>
</dbReference>
<dbReference type="GO" id="GO:0010411">
    <property type="term" value="P:xyloglucan metabolic process"/>
    <property type="evidence" value="ECO:0007669"/>
    <property type="project" value="TreeGrafter"/>
</dbReference>
<name>A0A2H0TQQ0_9BACT</name>
<comment type="caution">
    <text evidence="3">The sequence shown here is derived from an EMBL/GenBank/DDBJ whole genome shotgun (WGS) entry which is preliminary data.</text>
</comment>
<dbReference type="InterPro" id="IPR015943">
    <property type="entry name" value="WD40/YVTN_repeat-like_dom_sf"/>
</dbReference>
<reference evidence="4" key="1">
    <citation type="submission" date="2017-09" db="EMBL/GenBank/DDBJ databases">
        <title>Depth-based differentiation of microbial function through sediment-hosted aquifers and enrichment of novel symbionts in the deep terrestrial subsurface.</title>
        <authorList>
            <person name="Probst A.J."/>
            <person name="Ladd B."/>
            <person name="Jarett J.K."/>
            <person name="Geller-Mcgrath D.E."/>
            <person name="Sieber C.M.K."/>
            <person name="Emerson J.B."/>
            <person name="Anantharaman K."/>
            <person name="Thomas B.C."/>
            <person name="Malmstrom R."/>
            <person name="Stieglmeier M."/>
            <person name="Klingl A."/>
            <person name="Woyke T."/>
            <person name="Ryan C.M."/>
            <person name="Banfield J.F."/>
        </authorList>
    </citation>
    <scope>NUCLEOTIDE SEQUENCE [LARGE SCALE GENOMIC DNA]</scope>
</reference>
<feature type="domain" description="Sortilin N-terminal" evidence="2">
    <location>
        <begin position="176"/>
        <end position="278"/>
    </location>
</feature>
<dbReference type="InterPro" id="IPR052025">
    <property type="entry name" value="Xyloglucanase_GH74"/>
</dbReference>
<protein>
    <recommendedName>
        <fullName evidence="2">Sortilin N-terminal domain-containing protein</fullName>
    </recommendedName>
</protein>
<organism evidence="3 4">
    <name type="scientific">Candidatus Magasanikbacteria bacterium CG10_big_fil_rev_8_21_14_0_10_47_10</name>
    <dbReference type="NCBI Taxonomy" id="1974652"/>
    <lineage>
        <taxon>Bacteria</taxon>
        <taxon>Candidatus Magasanikiibacteriota</taxon>
    </lineage>
</organism>
<sequence>MKYKIFPITLFAIVLMGQGCFSLGTEQEVQTSGAGGFFVSTDKGGAWSPISTLPEPDGAKNLNTLSVYRLFEDPNDPNALYWASREGGMFFTYDSGRTWQRPGSGPNAGFIYSVAVHPADKCVIFATNGSQVFRSDDCNRTWSEVYRISGDDRVSSVAVGQFDPYPVYLLTYNGDFLQSSDNGISWRIGRRFKTQSIDIFTDPFVDHRIFIGTQSKGMWRSTDDGETWVQIVNPFFNIAGGQEYRRFVMHPTIPDLMFYASTYGIHRSTDGAEHWQELSLLHAPGAARIFGLAVSPENPNEIYYTATINNRSTLYKSVDGGQTWISEKLPSGQIPSVLRVHRDHPEWLYVGFTIPAN</sequence>
<evidence type="ECO:0000256" key="1">
    <source>
        <dbReference type="ARBA" id="ARBA00022737"/>
    </source>
</evidence>
<evidence type="ECO:0000259" key="2">
    <source>
        <dbReference type="Pfam" id="PF15902"/>
    </source>
</evidence>
<dbReference type="Gene3D" id="2.130.10.10">
    <property type="entry name" value="YVTN repeat-like/Quinoprotein amine dehydrogenase"/>
    <property type="match status" value="2"/>
</dbReference>
<dbReference type="Proteomes" id="UP000230154">
    <property type="component" value="Unassembled WGS sequence"/>
</dbReference>
<dbReference type="AlphaFoldDB" id="A0A2H0TQQ0"/>
<evidence type="ECO:0000313" key="4">
    <source>
        <dbReference type="Proteomes" id="UP000230154"/>
    </source>
</evidence>
<proteinExistence type="predicted"/>
<keyword evidence="1" id="KW-0677">Repeat</keyword>
<dbReference type="PANTHER" id="PTHR43739:SF5">
    <property type="entry name" value="EXO-ALPHA-SIALIDASE"/>
    <property type="match status" value="1"/>
</dbReference>